<dbReference type="Gene3D" id="1.20.120.350">
    <property type="entry name" value="Voltage-gated potassium channels. Chain C"/>
    <property type="match status" value="2"/>
</dbReference>
<proteinExistence type="predicted"/>
<protein>
    <recommendedName>
        <fullName evidence="6">Ion transport domain-containing protein</fullName>
    </recommendedName>
</protein>
<dbReference type="InterPro" id="IPR028798">
    <property type="entry name" value="TPC2"/>
</dbReference>
<evidence type="ECO:0000313" key="8">
    <source>
        <dbReference type="Proteomes" id="UP001217089"/>
    </source>
</evidence>
<dbReference type="Gene3D" id="1.10.287.70">
    <property type="match status" value="2"/>
</dbReference>
<feature type="transmembrane region" description="Helical" evidence="5">
    <location>
        <begin position="170"/>
        <end position="190"/>
    </location>
</feature>
<feature type="transmembrane region" description="Helical" evidence="5">
    <location>
        <begin position="337"/>
        <end position="357"/>
    </location>
</feature>
<feature type="transmembrane region" description="Helical" evidence="5">
    <location>
        <begin position="241"/>
        <end position="261"/>
    </location>
</feature>
<keyword evidence="4 5" id="KW-0472">Membrane</keyword>
<feature type="transmembrane region" description="Helical" evidence="5">
    <location>
        <begin position="637"/>
        <end position="658"/>
    </location>
</feature>
<evidence type="ECO:0000313" key="7">
    <source>
        <dbReference type="EMBL" id="KAJ8314868.1"/>
    </source>
</evidence>
<evidence type="ECO:0000259" key="6">
    <source>
        <dbReference type="Pfam" id="PF00520"/>
    </source>
</evidence>
<dbReference type="SUPFAM" id="SSF81324">
    <property type="entry name" value="Voltage-gated potassium channels"/>
    <property type="match status" value="1"/>
</dbReference>
<feature type="transmembrane region" description="Helical" evidence="5">
    <location>
        <begin position="814"/>
        <end position="836"/>
    </location>
</feature>
<evidence type="ECO:0000256" key="4">
    <source>
        <dbReference type="ARBA" id="ARBA00023136"/>
    </source>
</evidence>
<evidence type="ECO:0000256" key="3">
    <source>
        <dbReference type="ARBA" id="ARBA00022989"/>
    </source>
</evidence>
<keyword evidence="2 5" id="KW-0812">Transmembrane</keyword>
<dbReference type="PANTHER" id="PTHR46768:SF1">
    <property type="entry name" value="TWO PORE CHANNEL PROTEIN 2"/>
    <property type="match status" value="1"/>
</dbReference>
<dbReference type="InterPro" id="IPR005821">
    <property type="entry name" value="Ion_trans_dom"/>
</dbReference>
<reference evidence="7 8" key="1">
    <citation type="submission" date="2022-12" db="EMBL/GenBank/DDBJ databases">
        <title>Chromosome-level genome of Tegillarca granosa.</title>
        <authorList>
            <person name="Kim J."/>
        </authorList>
    </citation>
    <scope>NUCLEOTIDE SEQUENCE [LARGE SCALE GENOMIC DNA]</scope>
    <source>
        <strain evidence="7">Teg-2019</strain>
        <tissue evidence="7">Adductor muscle</tissue>
    </source>
</reference>
<evidence type="ECO:0000256" key="1">
    <source>
        <dbReference type="ARBA" id="ARBA00004141"/>
    </source>
</evidence>
<keyword evidence="8" id="KW-1185">Reference proteome</keyword>
<organism evidence="7 8">
    <name type="scientific">Tegillarca granosa</name>
    <name type="common">Malaysian cockle</name>
    <name type="synonym">Anadara granosa</name>
    <dbReference type="NCBI Taxonomy" id="220873"/>
    <lineage>
        <taxon>Eukaryota</taxon>
        <taxon>Metazoa</taxon>
        <taxon>Spiralia</taxon>
        <taxon>Lophotrochozoa</taxon>
        <taxon>Mollusca</taxon>
        <taxon>Bivalvia</taxon>
        <taxon>Autobranchia</taxon>
        <taxon>Pteriomorphia</taxon>
        <taxon>Arcoida</taxon>
        <taxon>Arcoidea</taxon>
        <taxon>Arcidae</taxon>
        <taxon>Tegillarca</taxon>
    </lineage>
</organism>
<feature type="transmembrane region" description="Helical" evidence="5">
    <location>
        <begin position="577"/>
        <end position="595"/>
    </location>
</feature>
<feature type="transmembrane region" description="Helical" evidence="5">
    <location>
        <begin position="406"/>
        <end position="425"/>
    </location>
</feature>
<feature type="transmembrane region" description="Helical" evidence="5">
    <location>
        <begin position="211"/>
        <end position="229"/>
    </location>
</feature>
<dbReference type="Pfam" id="PF00520">
    <property type="entry name" value="Ion_trans"/>
    <property type="match status" value="2"/>
</dbReference>
<evidence type="ECO:0000256" key="2">
    <source>
        <dbReference type="ARBA" id="ARBA00022692"/>
    </source>
</evidence>
<comment type="caution">
    <text evidence="7">The sequence shown here is derived from an EMBL/GenBank/DDBJ whole genome shotgun (WGS) entry which is preliminary data.</text>
</comment>
<gene>
    <name evidence="7" type="ORF">KUTeg_007018</name>
</gene>
<dbReference type="InterPro" id="IPR027359">
    <property type="entry name" value="Volt_channel_dom_sf"/>
</dbReference>
<sequence length="1101" mass="127428">MDRSVNDLPLDPQWYADTMNEEEVFDPDEETPQNVVIQRGDSDQENLHGHIDDLSLSISSSPTSLKLTKTPVRDICSYNSQVDVKPNGCPNSELDVGGEIDQIGQPKTEYENEQLSILQAVVFIEDAAKGYKPQTGQEISESLQMASFCTCSCVSTANVVIYNLSGVKGYFVIFVLHMLAFIEFPSSLTWTSDVRSRGDRIQIPCGITESIELICLLILLMDTIIKITLIGRHEFLKKKWLLLALIVLVLSISDWLVTIGLSCKETVRFRRILRPFFILQNSNLMKKTVNCLRRTMPEVIRPHRLQRIVCYFGLVGLSSMMHKESVKIENHSTNLDHVLLLLALHLCIFTLLGMLMFPKPKIIGNGNNNGTLTVDLIMKNKSTNSNSTDIDITTVVMMPAYQTNRLYALFFIIFLIVEISFRPPYVLTLEFFKKGNYCFMNMFLAVIYNQFRGYFKDSLQASLLRRRVGVRAAYEVLKDQEHYSSLQDSSSFSSEGVRLTLLENVVKDVKLPNHSKRALLSEMEKCKRRGDEMFTSEQFQKYFDLLETEHYHREKPSVRWFDNTHVRLIQRCIAHRYFNYLGNFIAFMNVIVITIELSTQYDESLNSNKSVLNKQTGMMILEKNRHDDLNKILVPEYIVNFAFVIYYCLEQIVKFIALGWKRYIYERWNIFDGIITIALVLVYVAKYGLPLVRTKSEIHDSSELWNIVRIINILIMVRVLRIIPHIKAMSIVANTLVDLIRNLKAFGGILMAMYYSYAILGIEIFHDTIKYDPKQNHTPGGHVNSYSISLVYECGTYQQLEYWPNNFDDFARKAALVVLWDVMVVNNWSIFLYAYAKVLTKWSYIYFIVWWLISVLIVLNLFTALIIENFIMKWDRNNENDNRPRSESGLLEESIRYMSIHEMFRGNLQEPSEGEILNTISKHRHLNLKTRTLPSSRQHSQNNFNQYYTIFFLKIKKEFDSEKLELAYSQHNQDMIQNMCLAYIFDGLCHTKYTKCEKEMLNIPRSTEIGTRLKGSGMIIPRKVEVIALALRFFCFFLDSSGVLKIESTNAKKLLLLGITERSLKKMSSWIKLLRFVVTEENLQLHKTPTFRGHAGKCPVG</sequence>
<dbReference type="EMBL" id="JARBDR010000337">
    <property type="protein sequence ID" value="KAJ8314868.1"/>
    <property type="molecule type" value="Genomic_DNA"/>
</dbReference>
<evidence type="ECO:0000256" key="5">
    <source>
        <dbReference type="SAM" id="Phobius"/>
    </source>
</evidence>
<feature type="transmembrane region" description="Helical" evidence="5">
    <location>
        <begin position="842"/>
        <end position="867"/>
    </location>
</feature>
<name>A0ABQ9FC13_TEGGR</name>
<dbReference type="PANTHER" id="PTHR46768">
    <property type="entry name" value="TWO PORE CALCIUM CHANNEL PROTEIN 2"/>
    <property type="match status" value="1"/>
</dbReference>
<feature type="transmembrane region" description="Helical" evidence="5">
    <location>
        <begin position="704"/>
        <end position="723"/>
    </location>
</feature>
<comment type="subcellular location">
    <subcellularLocation>
        <location evidence="1">Membrane</location>
        <topology evidence="1">Multi-pass membrane protein</topology>
    </subcellularLocation>
</comment>
<feature type="transmembrane region" description="Helical" evidence="5">
    <location>
        <begin position="670"/>
        <end position="689"/>
    </location>
</feature>
<feature type="domain" description="Ion transport" evidence="6">
    <location>
        <begin position="203"/>
        <end position="300"/>
    </location>
</feature>
<accession>A0ABQ9FC13</accession>
<keyword evidence="3 5" id="KW-1133">Transmembrane helix</keyword>
<feature type="domain" description="Ion transport" evidence="6">
    <location>
        <begin position="575"/>
        <end position="870"/>
    </location>
</feature>
<dbReference type="Proteomes" id="UP001217089">
    <property type="component" value="Unassembled WGS sequence"/>
</dbReference>